<dbReference type="PANTHER" id="PTHR37534">
    <property type="entry name" value="TRANSCRIPTIONAL ACTIVATOR PROTEIN UGA3"/>
    <property type="match status" value="1"/>
</dbReference>
<dbReference type="GO" id="GO:0000976">
    <property type="term" value="F:transcription cis-regulatory region binding"/>
    <property type="evidence" value="ECO:0007669"/>
    <property type="project" value="TreeGrafter"/>
</dbReference>
<gene>
    <name evidence="4" type="ordered locus">DEHA2D16016g</name>
</gene>
<evidence type="ECO:0000256" key="2">
    <source>
        <dbReference type="SAM" id="MobiDB-lite"/>
    </source>
</evidence>
<dbReference type="RefSeq" id="XP_459181.2">
    <property type="nucleotide sequence ID" value="XM_459181.1"/>
</dbReference>
<dbReference type="OMA" id="CYRGIRL"/>
<evidence type="ECO:0000313" key="4">
    <source>
        <dbReference type="EMBL" id="CAG87352.2"/>
    </source>
</evidence>
<name>Q6BRI9_DEBHA</name>
<dbReference type="OrthoDB" id="416217at2759"/>
<dbReference type="Pfam" id="PF00172">
    <property type="entry name" value="Zn_clus"/>
    <property type="match status" value="1"/>
</dbReference>
<dbReference type="SMART" id="SM00066">
    <property type="entry name" value="GAL4"/>
    <property type="match status" value="1"/>
</dbReference>
<dbReference type="Gene3D" id="4.10.240.10">
    <property type="entry name" value="Zn(2)-C6 fungal-type DNA-binding domain"/>
    <property type="match status" value="1"/>
</dbReference>
<evidence type="ECO:0000256" key="1">
    <source>
        <dbReference type="ARBA" id="ARBA00023242"/>
    </source>
</evidence>
<dbReference type="VEuPathDB" id="FungiDB:DEHA2D16016g"/>
<dbReference type="PROSITE" id="PS00463">
    <property type="entry name" value="ZN2_CY6_FUNGAL_1"/>
    <property type="match status" value="1"/>
</dbReference>
<keyword evidence="1" id="KW-0539">Nucleus</keyword>
<dbReference type="KEGG" id="dha:DEHA2D16016g"/>
<dbReference type="STRING" id="284592.Q6BRI9"/>
<protein>
    <submittedName>
        <fullName evidence="4">DEHA2D16016p</fullName>
    </submittedName>
</protein>
<dbReference type="PANTHER" id="PTHR37534:SF2">
    <property type="entry name" value="N-ACETYLTRANSFERASE DOMAIN-CONTAINING PROTEIN"/>
    <property type="match status" value="1"/>
</dbReference>
<dbReference type="EMBL" id="CR382136">
    <property type="protein sequence ID" value="CAG87352.2"/>
    <property type="molecule type" value="Genomic_DNA"/>
</dbReference>
<dbReference type="GO" id="GO:0000981">
    <property type="term" value="F:DNA-binding transcription factor activity, RNA polymerase II-specific"/>
    <property type="evidence" value="ECO:0007669"/>
    <property type="project" value="InterPro"/>
</dbReference>
<dbReference type="eggNOG" id="ENOG502QT0Z">
    <property type="taxonomic scope" value="Eukaryota"/>
</dbReference>
<dbReference type="InParanoid" id="Q6BRI9"/>
<sequence length="613" mass="71562">MAKKRNQVKKSRTRSGCLTCRDRHMKCDEQQPVCNNCIKSKRKCFRGIRLNFTQYTIYEPPNNPYQNNLSYRILDQSVTIASLYENGKKQYESYVPFHSWEDLRESDIQFQKDMYCSLPSTNPPTDSNVQEVNDDSWIHQYQPTPKQSSPETLRFDNNSISENSDITNLLMNEPTSLSDEIEQYQSIIHQPRQPQLQQDLPHNIEPRDSQNSASDSDISYNVGAKDFINLVQHQKYYWFLDLFNELSIWKSIIPNYCLKLTEIEHGADESNTLLINCLLNCSLDNSFDLKATLAQQLKHWLVLKAISLTPENFHKLERLLISIALILLNLLTKLQHGIWQFDDKCKLIFNNQIKIFNQSTEKLQDLNDAKLRKTKSVVLVSAIHSISILKFFINKQFKQNRSQFDVTDKISYDHTKLTSEFTTLNHFEILNINSFYRKFEYPQISYNLQVQPSRSADTKSDSLKLRQFIWYLIKLDFILKNPTNSLIEMDYNFIFTDENTLGIPPLMKPSEQQQTISDTNNQVEVPPASSVKASKKKRRVEPIHSIILPNDKGIAIMILREYINKLINSNDDAVKATSNESIKSILESINKSMIEPEIKLLWERNFRWTLKDT</sequence>
<dbReference type="GO" id="GO:0008270">
    <property type="term" value="F:zinc ion binding"/>
    <property type="evidence" value="ECO:0007669"/>
    <property type="project" value="InterPro"/>
</dbReference>
<evidence type="ECO:0000259" key="3">
    <source>
        <dbReference type="PROSITE" id="PS50048"/>
    </source>
</evidence>
<dbReference type="GO" id="GO:0005634">
    <property type="term" value="C:nucleus"/>
    <property type="evidence" value="ECO:0007669"/>
    <property type="project" value="TreeGrafter"/>
</dbReference>
<keyword evidence="5" id="KW-1185">Reference proteome</keyword>
<dbReference type="GO" id="GO:0045944">
    <property type="term" value="P:positive regulation of transcription by RNA polymerase II"/>
    <property type="evidence" value="ECO:0007669"/>
    <property type="project" value="TreeGrafter"/>
</dbReference>
<feature type="compositionally biased region" description="Low complexity" evidence="2">
    <location>
        <begin position="192"/>
        <end position="201"/>
    </location>
</feature>
<feature type="region of interest" description="Disordered" evidence="2">
    <location>
        <begin position="192"/>
        <end position="216"/>
    </location>
</feature>
<dbReference type="CDD" id="cd00067">
    <property type="entry name" value="GAL4"/>
    <property type="match status" value="1"/>
</dbReference>
<proteinExistence type="predicted"/>
<dbReference type="Proteomes" id="UP000000599">
    <property type="component" value="Chromosome D"/>
</dbReference>
<evidence type="ECO:0000313" key="5">
    <source>
        <dbReference type="Proteomes" id="UP000000599"/>
    </source>
</evidence>
<feature type="domain" description="Zn(2)-C6 fungal-type" evidence="3">
    <location>
        <begin position="16"/>
        <end position="44"/>
    </location>
</feature>
<dbReference type="InterPro" id="IPR001138">
    <property type="entry name" value="Zn2Cys6_DnaBD"/>
</dbReference>
<dbReference type="GeneID" id="2901492"/>
<accession>Q6BRI9</accession>
<dbReference type="AlphaFoldDB" id="Q6BRI9"/>
<dbReference type="HOGENOM" id="CLU_410587_0_0_1"/>
<dbReference type="SUPFAM" id="SSF57701">
    <property type="entry name" value="Zn2/Cys6 DNA-binding domain"/>
    <property type="match status" value="1"/>
</dbReference>
<dbReference type="InterPro" id="IPR036864">
    <property type="entry name" value="Zn2-C6_fun-type_DNA-bd_sf"/>
</dbReference>
<dbReference type="PROSITE" id="PS50048">
    <property type="entry name" value="ZN2_CY6_FUNGAL_2"/>
    <property type="match status" value="1"/>
</dbReference>
<organism evidence="4 5">
    <name type="scientific">Debaryomyces hansenii (strain ATCC 36239 / CBS 767 / BCRC 21394 / JCM 1990 / NBRC 0083 / IGC 2968)</name>
    <name type="common">Yeast</name>
    <name type="synonym">Torulaspora hansenii</name>
    <dbReference type="NCBI Taxonomy" id="284592"/>
    <lineage>
        <taxon>Eukaryota</taxon>
        <taxon>Fungi</taxon>
        <taxon>Dikarya</taxon>
        <taxon>Ascomycota</taxon>
        <taxon>Saccharomycotina</taxon>
        <taxon>Pichiomycetes</taxon>
        <taxon>Debaryomycetaceae</taxon>
        <taxon>Debaryomyces</taxon>
    </lineage>
</organism>
<reference evidence="4 5" key="1">
    <citation type="journal article" date="2004" name="Nature">
        <title>Genome evolution in yeasts.</title>
        <authorList>
            <consortium name="Genolevures"/>
            <person name="Dujon B."/>
            <person name="Sherman D."/>
            <person name="Fischer G."/>
            <person name="Durrens P."/>
            <person name="Casaregola S."/>
            <person name="Lafontaine I."/>
            <person name="de Montigny J."/>
            <person name="Marck C."/>
            <person name="Neuveglise C."/>
            <person name="Talla E."/>
            <person name="Goffard N."/>
            <person name="Frangeul L."/>
            <person name="Aigle M."/>
            <person name="Anthouard V."/>
            <person name="Babour A."/>
            <person name="Barbe V."/>
            <person name="Barnay S."/>
            <person name="Blanchin S."/>
            <person name="Beckerich J.M."/>
            <person name="Beyne E."/>
            <person name="Bleykasten C."/>
            <person name="Boisrame A."/>
            <person name="Boyer J."/>
            <person name="Cattolico L."/>
            <person name="Confanioleri F."/>
            <person name="de Daruvar A."/>
            <person name="Despons L."/>
            <person name="Fabre E."/>
            <person name="Fairhead C."/>
            <person name="Ferry-Dumazet H."/>
            <person name="Groppi A."/>
            <person name="Hantraye F."/>
            <person name="Hennequin C."/>
            <person name="Jauniaux N."/>
            <person name="Joyet P."/>
            <person name="Kachouri R."/>
            <person name="Kerrest A."/>
            <person name="Koszul R."/>
            <person name="Lemaire M."/>
            <person name="Lesur I."/>
            <person name="Ma L."/>
            <person name="Muller H."/>
            <person name="Nicaud J.M."/>
            <person name="Nikolski M."/>
            <person name="Oztas S."/>
            <person name="Ozier-Kalogeropoulos O."/>
            <person name="Pellenz S."/>
            <person name="Potier S."/>
            <person name="Richard G.F."/>
            <person name="Straub M.L."/>
            <person name="Suleau A."/>
            <person name="Swennene D."/>
            <person name="Tekaia F."/>
            <person name="Wesolowski-Louvel M."/>
            <person name="Westhof E."/>
            <person name="Wirth B."/>
            <person name="Zeniou-Meyer M."/>
            <person name="Zivanovic I."/>
            <person name="Bolotin-Fukuhara M."/>
            <person name="Thierry A."/>
            <person name="Bouchier C."/>
            <person name="Caudron B."/>
            <person name="Scarpelli C."/>
            <person name="Gaillardin C."/>
            <person name="Weissenbach J."/>
            <person name="Wincker P."/>
            <person name="Souciet J.L."/>
        </authorList>
    </citation>
    <scope>NUCLEOTIDE SEQUENCE [LARGE SCALE GENOMIC DNA]</scope>
    <source>
        <strain evidence="5">ATCC 36239 / CBS 767 / BCRC 21394 / JCM 1990 / NBRC 0083 / IGC 2968</strain>
    </source>
</reference>